<feature type="transmembrane region" description="Helical" evidence="1">
    <location>
        <begin position="6"/>
        <end position="27"/>
    </location>
</feature>
<dbReference type="STRING" id="391625.PPSIR1_15700"/>
<evidence type="ECO:0008006" key="4">
    <source>
        <dbReference type="Google" id="ProtNLM"/>
    </source>
</evidence>
<evidence type="ECO:0000313" key="2">
    <source>
        <dbReference type="EMBL" id="EDM75662.1"/>
    </source>
</evidence>
<dbReference type="Proteomes" id="UP000005801">
    <property type="component" value="Unassembled WGS sequence"/>
</dbReference>
<feature type="transmembrane region" description="Helical" evidence="1">
    <location>
        <begin position="124"/>
        <end position="142"/>
    </location>
</feature>
<dbReference type="RefSeq" id="WP_006975156.1">
    <property type="nucleotide sequence ID" value="NZ_ABCS01000084.1"/>
</dbReference>
<accession>A6GEL6</accession>
<protein>
    <recommendedName>
        <fullName evidence="4">DUF1449 family protein</fullName>
    </recommendedName>
</protein>
<keyword evidence="1" id="KW-0472">Membrane</keyword>
<dbReference type="OrthoDB" id="8912654at2"/>
<keyword evidence="1" id="KW-0812">Transmembrane</keyword>
<organism evidence="2 3">
    <name type="scientific">Plesiocystis pacifica SIR-1</name>
    <dbReference type="NCBI Taxonomy" id="391625"/>
    <lineage>
        <taxon>Bacteria</taxon>
        <taxon>Pseudomonadati</taxon>
        <taxon>Myxococcota</taxon>
        <taxon>Polyangia</taxon>
        <taxon>Nannocystales</taxon>
        <taxon>Nannocystaceae</taxon>
        <taxon>Plesiocystis</taxon>
    </lineage>
</organism>
<keyword evidence="1" id="KW-1133">Transmembrane helix</keyword>
<feature type="transmembrane region" description="Helical" evidence="1">
    <location>
        <begin position="86"/>
        <end position="104"/>
    </location>
</feature>
<comment type="caution">
    <text evidence="2">The sequence shown here is derived from an EMBL/GenBank/DDBJ whole genome shotgun (WGS) entry which is preliminary data.</text>
</comment>
<keyword evidence="3" id="KW-1185">Reference proteome</keyword>
<dbReference type="EMBL" id="ABCS01000084">
    <property type="protein sequence ID" value="EDM75662.1"/>
    <property type="molecule type" value="Genomic_DNA"/>
</dbReference>
<dbReference type="AlphaFoldDB" id="A6GEL6"/>
<evidence type="ECO:0000256" key="1">
    <source>
        <dbReference type="SAM" id="Phobius"/>
    </source>
</evidence>
<gene>
    <name evidence="2" type="ORF">PPSIR1_15700</name>
</gene>
<reference evidence="2 3" key="1">
    <citation type="submission" date="2007-06" db="EMBL/GenBank/DDBJ databases">
        <authorList>
            <person name="Shimkets L."/>
            <person name="Ferriera S."/>
            <person name="Johnson J."/>
            <person name="Kravitz S."/>
            <person name="Beeson K."/>
            <person name="Sutton G."/>
            <person name="Rogers Y.-H."/>
            <person name="Friedman R."/>
            <person name="Frazier M."/>
            <person name="Venter J.C."/>
        </authorList>
    </citation>
    <scope>NUCLEOTIDE SEQUENCE [LARGE SCALE GENOMIC DNA]</scope>
    <source>
        <strain evidence="2 3">SIR-1</strain>
    </source>
</reference>
<dbReference type="eggNOG" id="ENOG5030X71">
    <property type="taxonomic scope" value="Bacteria"/>
</dbReference>
<sequence>MTEFLLAALTFPAIIFTVCLGIALGYWSLVIVGLFGPEALDGAVDGALDGALEGAAALTVPSEDDPKSTALAKAEPKRGFLARYELRRVPVTVSFSLFTLYGWILTHVTSLAGASTLDALVSRWVWGSGVAFLAVFVALRLTSWSIVPLAPFFSGSQSLTNDELVGQIAEVQTIRVTRKVGQASVMTKGGSLIVTVHADEELAIQKGERVMLVSYDQGERAFEITRIDDMLPSALTEGSDRAT</sequence>
<proteinExistence type="predicted"/>
<name>A6GEL6_9BACT</name>
<evidence type="ECO:0000313" key="3">
    <source>
        <dbReference type="Proteomes" id="UP000005801"/>
    </source>
</evidence>